<evidence type="ECO:0000313" key="2">
    <source>
        <dbReference type="Proteomes" id="UP000521943"/>
    </source>
</evidence>
<protein>
    <submittedName>
        <fullName evidence="1">Uncharacterized protein</fullName>
    </submittedName>
</protein>
<gene>
    <name evidence="1" type="ORF">DFP72DRAFT_182978</name>
</gene>
<proteinExistence type="predicted"/>
<dbReference type="EMBL" id="JACGCI010000184">
    <property type="protein sequence ID" value="KAF6742425.1"/>
    <property type="molecule type" value="Genomic_DNA"/>
</dbReference>
<dbReference type="OrthoDB" id="68056at2759"/>
<keyword evidence="2" id="KW-1185">Reference proteome</keyword>
<accession>A0A8H6H8D6</accession>
<dbReference type="AlphaFoldDB" id="A0A8H6H8D6"/>
<dbReference type="Proteomes" id="UP000521943">
    <property type="component" value="Unassembled WGS sequence"/>
</dbReference>
<evidence type="ECO:0000313" key="1">
    <source>
        <dbReference type="EMBL" id="KAF6742425.1"/>
    </source>
</evidence>
<name>A0A8H6H8D6_9AGAR</name>
<organism evidence="1 2">
    <name type="scientific">Ephemerocybe angulata</name>
    <dbReference type="NCBI Taxonomy" id="980116"/>
    <lineage>
        <taxon>Eukaryota</taxon>
        <taxon>Fungi</taxon>
        <taxon>Dikarya</taxon>
        <taxon>Basidiomycota</taxon>
        <taxon>Agaricomycotina</taxon>
        <taxon>Agaricomycetes</taxon>
        <taxon>Agaricomycetidae</taxon>
        <taxon>Agaricales</taxon>
        <taxon>Agaricineae</taxon>
        <taxon>Psathyrellaceae</taxon>
        <taxon>Ephemerocybe</taxon>
    </lineage>
</organism>
<comment type="caution">
    <text evidence="1">The sequence shown here is derived from an EMBL/GenBank/DDBJ whole genome shotgun (WGS) entry which is preliminary data.</text>
</comment>
<sequence length="104" mass="11261">MVATCGLVALPLQLHFKLFEDVEPPDCVPAGHVSRCREDGAKDARAVVTFAFRLAHAISSAWDAVVVKSLGEDEREKAQARLFSCMVVRGMCWGVPCGCLRSGL</sequence>
<reference evidence="1 2" key="1">
    <citation type="submission" date="2020-07" db="EMBL/GenBank/DDBJ databases">
        <title>Comparative genomics of pyrophilous fungi reveals a link between fire events and developmental genes.</title>
        <authorList>
            <consortium name="DOE Joint Genome Institute"/>
            <person name="Steindorff A.S."/>
            <person name="Carver A."/>
            <person name="Calhoun S."/>
            <person name="Stillman K."/>
            <person name="Liu H."/>
            <person name="Lipzen A."/>
            <person name="Pangilinan J."/>
            <person name="Labutti K."/>
            <person name="Bruns T.D."/>
            <person name="Grigoriev I.V."/>
        </authorList>
    </citation>
    <scope>NUCLEOTIDE SEQUENCE [LARGE SCALE GENOMIC DNA]</scope>
    <source>
        <strain evidence="1 2">CBS 144469</strain>
    </source>
</reference>